<dbReference type="InterPro" id="IPR025714">
    <property type="entry name" value="Methyltranfer_dom"/>
</dbReference>
<dbReference type="InterPro" id="IPR029063">
    <property type="entry name" value="SAM-dependent_MTases_sf"/>
</dbReference>
<reference evidence="3" key="1">
    <citation type="submission" date="2022-07" db="EMBL/GenBank/DDBJ databases">
        <authorList>
            <person name="Trinca V."/>
            <person name="Uliana J.V.C."/>
            <person name="Torres T.T."/>
            <person name="Ward R.J."/>
            <person name="Monesi N."/>
        </authorList>
    </citation>
    <scope>NUCLEOTIDE SEQUENCE</scope>
    <source>
        <strain evidence="3">HSMRA1968</strain>
        <tissue evidence="3">Whole embryos</tissue>
    </source>
</reference>
<dbReference type="EMBL" id="WJQU01000001">
    <property type="protein sequence ID" value="KAJ6646660.1"/>
    <property type="molecule type" value="Genomic_DNA"/>
</dbReference>
<keyword evidence="4" id="KW-1185">Reference proteome</keyword>
<dbReference type="Proteomes" id="UP001151699">
    <property type="component" value="Chromosome A"/>
</dbReference>
<accession>A0A9Q0S809</accession>
<dbReference type="InterPro" id="IPR052220">
    <property type="entry name" value="METTL25"/>
</dbReference>
<dbReference type="Pfam" id="PF09811">
    <property type="entry name" value="Yae1_N"/>
    <property type="match status" value="1"/>
</dbReference>
<dbReference type="OrthoDB" id="10258156at2759"/>
<protein>
    <submittedName>
        <fullName evidence="3">Methyltransferase-like protein 25</fullName>
    </submittedName>
</protein>
<keyword evidence="3" id="KW-0808">Transferase</keyword>
<evidence type="ECO:0000259" key="2">
    <source>
        <dbReference type="Pfam" id="PF13679"/>
    </source>
</evidence>
<evidence type="ECO:0000313" key="3">
    <source>
        <dbReference type="EMBL" id="KAJ6646660.1"/>
    </source>
</evidence>
<dbReference type="GO" id="GO:0008168">
    <property type="term" value="F:methyltransferase activity"/>
    <property type="evidence" value="ECO:0007669"/>
    <property type="project" value="UniProtKB-KW"/>
</dbReference>
<dbReference type="PANTHER" id="PTHR12496">
    <property type="entry name" value="CGI-41 METHYLTRANSFERASE"/>
    <property type="match status" value="1"/>
</dbReference>
<keyword evidence="3" id="KW-0489">Methyltransferase</keyword>
<dbReference type="InterPro" id="IPR019191">
    <property type="entry name" value="Essential_protein_Yae1_N"/>
</dbReference>
<gene>
    <name evidence="3" type="primary">Mettl25</name>
    <name evidence="3" type="ORF">Bhyg_01873</name>
</gene>
<name>A0A9Q0S809_9DIPT</name>
<evidence type="ECO:0000313" key="4">
    <source>
        <dbReference type="Proteomes" id="UP001151699"/>
    </source>
</evidence>
<dbReference type="AlphaFoldDB" id="A0A9Q0S809"/>
<evidence type="ECO:0000259" key="1">
    <source>
        <dbReference type="Pfam" id="PF09811"/>
    </source>
</evidence>
<dbReference type="GO" id="GO:0032259">
    <property type="term" value="P:methylation"/>
    <property type="evidence" value="ECO:0007669"/>
    <property type="project" value="UniProtKB-KW"/>
</dbReference>
<dbReference type="PANTHER" id="PTHR12496:SF9">
    <property type="entry name" value="METHYLTRANSFERASE-LIKE PROTEIN 25-RELATED"/>
    <property type="match status" value="1"/>
</dbReference>
<comment type="caution">
    <text evidence="3">The sequence shown here is derived from an EMBL/GenBank/DDBJ whole genome shotgun (WGS) entry which is preliminary data.</text>
</comment>
<feature type="domain" description="Methyltransferase" evidence="2">
    <location>
        <begin position="255"/>
        <end position="435"/>
    </location>
</feature>
<proteinExistence type="predicted"/>
<organism evidence="3 4">
    <name type="scientific">Pseudolycoriella hygida</name>
    <dbReference type="NCBI Taxonomy" id="35572"/>
    <lineage>
        <taxon>Eukaryota</taxon>
        <taxon>Metazoa</taxon>
        <taxon>Ecdysozoa</taxon>
        <taxon>Arthropoda</taxon>
        <taxon>Hexapoda</taxon>
        <taxon>Insecta</taxon>
        <taxon>Pterygota</taxon>
        <taxon>Neoptera</taxon>
        <taxon>Endopterygota</taxon>
        <taxon>Diptera</taxon>
        <taxon>Nematocera</taxon>
        <taxon>Sciaroidea</taxon>
        <taxon>Sciaridae</taxon>
        <taxon>Pseudolycoriella</taxon>
    </lineage>
</organism>
<sequence length="621" mass="71084">MSTEHTNQSEPDINDVFDDIVFIEEKLTEQGYSQGFEDGQSRGNSESFHLGYHRGSELGAELGYYYGITTFYLTNKTDKSSKVTGILESLKLSIEEFPQTNDENCDIFELANGIRAQFRKACTTIMISTSAIQTSLDGIIKYLNPFTSLISCHMVNYITEDHWKALIPPDIRNEIRTEENIEEAINIFWDKTGNEDKLLKYKNFVQFIEEGKKYTIDGLAHACIDTVQLRDTLNKLGCSVNDVDYLKIKEFMSEKKNHEVEKTAKLVSTLCKFCKNDNERLSVIEAGDGKGYLSSRLALEYKLRVLGIDASLSNTENALKRSAKLEKAWTGLTKRAEDIENGIIPTRRGRRKNNADKSVDKLKANYKTTTLYITPQTDFGNIFNEYFPQENSSRFCLSGLHTCGNLASSCLKIFVENCDIDVLCNIGCCYHLLGEEFCVDEFFDNRKLREMTTEAGFPMSNHLKSLKFKLGRNARMLASQSTHRTIHQRELPQISLFYRAVLETIITEKFPHYTNSVQVGRSKKTENFIDYVRSLAGKTQIDFDSISDEELIRYEQSFQTNRLQINLFYLIRMTFASVLETLILLDRLLYLREANVPHSFLVKLFDPILSPRCFAVVALKT</sequence>
<dbReference type="SUPFAM" id="SSF53335">
    <property type="entry name" value="S-adenosyl-L-methionine-dependent methyltransferases"/>
    <property type="match status" value="1"/>
</dbReference>
<feature type="domain" description="Essential protein Yae1 N-terminal" evidence="1">
    <location>
        <begin position="31"/>
        <end position="68"/>
    </location>
</feature>
<dbReference type="Pfam" id="PF13679">
    <property type="entry name" value="Methyltransf_32"/>
    <property type="match status" value="1"/>
</dbReference>